<name>A0A1I7XLA9_HETBA</name>
<evidence type="ECO:0000256" key="5">
    <source>
        <dbReference type="ARBA" id="ARBA00023040"/>
    </source>
</evidence>
<feature type="transmembrane region" description="Helical" evidence="9">
    <location>
        <begin position="82"/>
        <end position="102"/>
    </location>
</feature>
<evidence type="ECO:0000256" key="9">
    <source>
        <dbReference type="SAM" id="Phobius"/>
    </source>
</evidence>
<dbReference type="GO" id="GO:0003676">
    <property type="term" value="F:nucleic acid binding"/>
    <property type="evidence" value="ECO:0007669"/>
    <property type="project" value="InterPro"/>
</dbReference>
<keyword evidence="8" id="KW-0807">Transducer</keyword>
<keyword evidence="2" id="KW-1003">Cell membrane</keyword>
<dbReference type="InterPro" id="IPR001888">
    <property type="entry name" value="Transposase_1"/>
</dbReference>
<evidence type="ECO:0000256" key="8">
    <source>
        <dbReference type="ARBA" id="ARBA00023224"/>
    </source>
</evidence>
<comment type="subcellular location">
    <subcellularLocation>
        <location evidence="1">Cell membrane</location>
        <topology evidence="1">Multi-pass membrane protein</topology>
    </subcellularLocation>
</comment>
<keyword evidence="7" id="KW-0675">Receptor</keyword>
<keyword evidence="11" id="KW-1185">Reference proteome</keyword>
<evidence type="ECO:0000256" key="4">
    <source>
        <dbReference type="ARBA" id="ARBA00022989"/>
    </source>
</evidence>
<dbReference type="PANTHER" id="PTHR24229:SF100">
    <property type="entry name" value="G-PROTEIN COUPLED RECEPTORS FAMILY 1 PROFILE DOMAIN-CONTAINING PROTEIN"/>
    <property type="match status" value="1"/>
</dbReference>
<dbReference type="PROSITE" id="PS50262">
    <property type="entry name" value="G_PROTEIN_RECEP_F1_2"/>
    <property type="match status" value="1"/>
</dbReference>
<dbReference type="WBParaSite" id="Hba_18509">
    <property type="protein sequence ID" value="Hba_18509"/>
    <property type="gene ID" value="Hba_18509"/>
</dbReference>
<feature type="transmembrane region" description="Helical" evidence="9">
    <location>
        <begin position="228"/>
        <end position="249"/>
    </location>
</feature>
<keyword evidence="3 9" id="KW-0812">Transmembrane</keyword>
<evidence type="ECO:0000256" key="3">
    <source>
        <dbReference type="ARBA" id="ARBA00022692"/>
    </source>
</evidence>
<feature type="transmembrane region" description="Helical" evidence="9">
    <location>
        <begin position="269"/>
        <end position="294"/>
    </location>
</feature>
<dbReference type="InterPro" id="IPR036397">
    <property type="entry name" value="RNaseH_sf"/>
</dbReference>
<dbReference type="Proteomes" id="UP000095283">
    <property type="component" value="Unplaced"/>
</dbReference>
<keyword evidence="6 9" id="KW-0472">Membrane</keyword>
<evidence type="ECO:0000256" key="7">
    <source>
        <dbReference type="ARBA" id="ARBA00023170"/>
    </source>
</evidence>
<dbReference type="Gene3D" id="3.30.420.10">
    <property type="entry name" value="Ribonuclease H-like superfamily/Ribonuclease H"/>
    <property type="match status" value="1"/>
</dbReference>
<reference evidence="12" key="1">
    <citation type="submission" date="2016-11" db="UniProtKB">
        <authorList>
            <consortium name="WormBaseParasite"/>
        </authorList>
    </citation>
    <scope>IDENTIFICATION</scope>
</reference>
<dbReference type="Pfam" id="PF00001">
    <property type="entry name" value="7tm_1"/>
    <property type="match status" value="1"/>
</dbReference>
<dbReference type="AlphaFoldDB" id="A0A1I7XLA9"/>
<dbReference type="PRINTS" id="PR00237">
    <property type="entry name" value="GPCRRHODOPSN"/>
</dbReference>
<feature type="transmembrane region" description="Helical" evidence="9">
    <location>
        <begin position="14"/>
        <end position="37"/>
    </location>
</feature>
<feature type="transmembrane region" description="Helical" evidence="9">
    <location>
        <begin position="163"/>
        <end position="190"/>
    </location>
</feature>
<feature type="domain" description="G-protein coupled receptors family 1 profile" evidence="10">
    <location>
        <begin position="28"/>
        <end position="292"/>
    </location>
</feature>
<accession>A0A1I7XLA9</accession>
<evidence type="ECO:0000313" key="12">
    <source>
        <dbReference type="WBParaSite" id="Hba_18509"/>
    </source>
</evidence>
<evidence type="ECO:0000256" key="1">
    <source>
        <dbReference type="ARBA" id="ARBA00004651"/>
    </source>
</evidence>
<evidence type="ECO:0000313" key="11">
    <source>
        <dbReference type="Proteomes" id="UP000095283"/>
    </source>
</evidence>
<keyword evidence="5" id="KW-0297">G-protein coupled receptor</keyword>
<evidence type="ECO:0000256" key="6">
    <source>
        <dbReference type="ARBA" id="ARBA00023136"/>
    </source>
</evidence>
<evidence type="ECO:0000259" key="10">
    <source>
        <dbReference type="PROSITE" id="PS50262"/>
    </source>
</evidence>
<keyword evidence="4 9" id="KW-1133">Transmembrane helix</keyword>
<dbReference type="InterPro" id="IPR000276">
    <property type="entry name" value="GPCR_Rhodpsn"/>
</dbReference>
<feature type="transmembrane region" description="Helical" evidence="9">
    <location>
        <begin position="49"/>
        <end position="76"/>
    </location>
</feature>
<organism evidence="11 12">
    <name type="scientific">Heterorhabditis bacteriophora</name>
    <name type="common">Entomopathogenic nematode worm</name>
    <dbReference type="NCBI Taxonomy" id="37862"/>
    <lineage>
        <taxon>Eukaryota</taxon>
        <taxon>Metazoa</taxon>
        <taxon>Ecdysozoa</taxon>
        <taxon>Nematoda</taxon>
        <taxon>Chromadorea</taxon>
        <taxon>Rhabditida</taxon>
        <taxon>Rhabditina</taxon>
        <taxon>Rhabditomorpha</taxon>
        <taxon>Strongyloidea</taxon>
        <taxon>Heterorhabditidae</taxon>
        <taxon>Heterorhabditis</taxon>
    </lineage>
</organism>
<dbReference type="GO" id="GO:0005886">
    <property type="term" value="C:plasma membrane"/>
    <property type="evidence" value="ECO:0007669"/>
    <property type="project" value="UniProtKB-SubCell"/>
</dbReference>
<proteinExistence type="predicted"/>
<dbReference type="GO" id="GO:0042277">
    <property type="term" value="F:peptide binding"/>
    <property type="evidence" value="ECO:0007669"/>
    <property type="project" value="TreeGrafter"/>
</dbReference>
<protein>
    <submittedName>
        <fullName evidence="12">G_PROTEIN_RECEP_F1_2 domain-containing protein</fullName>
    </submittedName>
</protein>
<sequence>MNVTDADTQLSDEYVYILPLIVILGLSGNIISLVTIFHSRLRHVNANVYLIVLTSADSVFLFGILLICFKVDFIAFEYCVGLEYVLMTASYISSWATAALTIERYLAIAHPLRHVRYGHLDRVRIVLYWLPIPFVLQLFQFISLKPVDGRDRKCALREANYQIIAQIVDTVLCYLMPCVVIVILNILVALKLRRSSTHFECEDIAAKISTTSRRQGGNFPQTGTWTRILWVMPLVFVVLNTPFYVIMMIEVFSQMAYHTPPEFTHRSQIFVVIYNTAHYLYYVNTAIDVLVYAFSRFRDGDDDLEDEEGCGRPLVINDDQLKWMDRGEVPKYFPKPKLHQKKVMVTVWWSASGVIHYYFFNPSETITAKKYYHEIGKMNQEMQRLRPALVNRKGQVLLYNNARPLVSQVTLQKLNELDYDTLL</sequence>
<dbReference type="InterPro" id="IPR017452">
    <property type="entry name" value="GPCR_Rhodpsn_7TM"/>
</dbReference>
<feature type="transmembrane region" description="Helical" evidence="9">
    <location>
        <begin position="123"/>
        <end position="143"/>
    </location>
</feature>
<evidence type="ECO:0000256" key="2">
    <source>
        <dbReference type="ARBA" id="ARBA00022475"/>
    </source>
</evidence>
<dbReference type="Gene3D" id="1.20.1070.10">
    <property type="entry name" value="Rhodopsin 7-helix transmembrane proteins"/>
    <property type="match status" value="1"/>
</dbReference>
<dbReference type="GO" id="GO:0004930">
    <property type="term" value="F:G protein-coupled receptor activity"/>
    <property type="evidence" value="ECO:0007669"/>
    <property type="project" value="UniProtKB-KW"/>
</dbReference>
<dbReference type="GO" id="GO:0043005">
    <property type="term" value="C:neuron projection"/>
    <property type="evidence" value="ECO:0007669"/>
    <property type="project" value="TreeGrafter"/>
</dbReference>
<dbReference type="SUPFAM" id="SSF81321">
    <property type="entry name" value="Family A G protein-coupled receptor-like"/>
    <property type="match status" value="1"/>
</dbReference>
<dbReference type="Pfam" id="PF01359">
    <property type="entry name" value="Transposase_1"/>
    <property type="match status" value="1"/>
</dbReference>
<dbReference type="PANTHER" id="PTHR24229">
    <property type="entry name" value="NEUROPEPTIDES RECEPTOR"/>
    <property type="match status" value="1"/>
</dbReference>